<evidence type="ECO:0000313" key="2">
    <source>
        <dbReference type="Proteomes" id="UP001153714"/>
    </source>
</evidence>
<evidence type="ECO:0000313" key="1">
    <source>
        <dbReference type="EMBL" id="CAG9790145.1"/>
    </source>
</evidence>
<name>A0A9N9WGQ9_9NEOP</name>
<dbReference type="AlphaFoldDB" id="A0A9N9WGQ9"/>
<dbReference type="EMBL" id="OU893351">
    <property type="protein sequence ID" value="CAG9790145.1"/>
    <property type="molecule type" value="Genomic_DNA"/>
</dbReference>
<organism evidence="1 2">
    <name type="scientific">Diatraea saccharalis</name>
    <name type="common">sugarcane borer</name>
    <dbReference type="NCBI Taxonomy" id="40085"/>
    <lineage>
        <taxon>Eukaryota</taxon>
        <taxon>Metazoa</taxon>
        <taxon>Ecdysozoa</taxon>
        <taxon>Arthropoda</taxon>
        <taxon>Hexapoda</taxon>
        <taxon>Insecta</taxon>
        <taxon>Pterygota</taxon>
        <taxon>Neoptera</taxon>
        <taxon>Endopterygota</taxon>
        <taxon>Lepidoptera</taxon>
        <taxon>Glossata</taxon>
        <taxon>Ditrysia</taxon>
        <taxon>Pyraloidea</taxon>
        <taxon>Crambidae</taxon>
        <taxon>Crambinae</taxon>
        <taxon>Diatraea</taxon>
    </lineage>
</organism>
<gene>
    <name evidence="1" type="ORF">DIATSA_LOCUS7825</name>
</gene>
<accession>A0A9N9WGQ9</accession>
<sequence>MCGFHVVRAVLTWNNDAFEFIPELTITGGSRRGGDPLKDFAGIRLLDWFTYKNPKRRVVDDQGVKKVKGSHPKLAIRKNYVPRGLKSVAVNSASYLNEDAKKIPVDEKFLYE</sequence>
<reference evidence="1" key="2">
    <citation type="submission" date="2022-10" db="EMBL/GenBank/DDBJ databases">
        <authorList>
            <consortium name="ENA_rothamsted_submissions"/>
            <consortium name="culmorum"/>
            <person name="King R."/>
        </authorList>
    </citation>
    <scope>NUCLEOTIDE SEQUENCE</scope>
</reference>
<protein>
    <submittedName>
        <fullName evidence="1">Uncharacterized protein</fullName>
    </submittedName>
</protein>
<keyword evidence="2" id="KW-1185">Reference proteome</keyword>
<dbReference type="Proteomes" id="UP001153714">
    <property type="component" value="Chromosome 20"/>
</dbReference>
<dbReference type="OrthoDB" id="28947at2759"/>
<proteinExistence type="predicted"/>
<reference evidence="1" key="1">
    <citation type="submission" date="2021-12" db="EMBL/GenBank/DDBJ databases">
        <authorList>
            <person name="King R."/>
        </authorList>
    </citation>
    <scope>NUCLEOTIDE SEQUENCE</scope>
</reference>